<dbReference type="SUPFAM" id="SSF46938">
    <property type="entry name" value="CRAL/TRIO N-terminal domain"/>
    <property type="match status" value="1"/>
</dbReference>
<organism evidence="2 3">
    <name type="scientific">Chlamydomonas schloesseri</name>
    <dbReference type="NCBI Taxonomy" id="2026947"/>
    <lineage>
        <taxon>Eukaryota</taxon>
        <taxon>Viridiplantae</taxon>
        <taxon>Chlorophyta</taxon>
        <taxon>core chlorophytes</taxon>
        <taxon>Chlorophyceae</taxon>
        <taxon>CS clade</taxon>
        <taxon>Chlamydomonadales</taxon>
        <taxon>Chlamydomonadaceae</taxon>
        <taxon>Chlamydomonas</taxon>
    </lineage>
</organism>
<evidence type="ECO:0000259" key="1">
    <source>
        <dbReference type="PROSITE" id="PS50191"/>
    </source>
</evidence>
<accession>A0A835T2G1</accession>
<dbReference type="InterPro" id="IPR036865">
    <property type="entry name" value="CRAL-TRIO_dom_sf"/>
</dbReference>
<dbReference type="SUPFAM" id="SSF52087">
    <property type="entry name" value="CRAL/TRIO domain"/>
    <property type="match status" value="1"/>
</dbReference>
<sequence length="302" mass="33266">MTKFTVDAKSLAELKQLCGQETDALLRKGGEWGLDEATLRRWLVARKGNVADAARDLKAHAVWRASYVPQGRIQEHEIRHELDQAKAFLPGTDRDGRPLCVVVVSRHEMKDADASKRYIAYSLDCAAAMGAKTPGWDGKMSGIFDLRGLKASNCDFATLKAVFDLLQNHYPERLHKLWLFCAPVIFYGLWKLVYPFIDPVTREKVQFVYEKDAEKDFTEGFEPCMLPPELQPHGTGRWISVEERYKLLLAEQEAAAEAYGAVAVAANPGTNGANGANDHVAAAASDAHASGAAPMHSVQVVA</sequence>
<keyword evidence="3" id="KW-1185">Reference proteome</keyword>
<proteinExistence type="predicted"/>
<protein>
    <recommendedName>
        <fullName evidence="1">CRAL-TRIO domain-containing protein</fullName>
    </recommendedName>
</protein>
<dbReference type="PANTHER" id="PTHR46277:SF3">
    <property type="entry name" value="BINDING PROTEIN, PUTATIVE-RELATED"/>
    <property type="match status" value="1"/>
</dbReference>
<dbReference type="InterPro" id="IPR001251">
    <property type="entry name" value="CRAL-TRIO_dom"/>
</dbReference>
<dbReference type="InterPro" id="IPR036273">
    <property type="entry name" value="CRAL/TRIO_N_dom_sf"/>
</dbReference>
<dbReference type="CDD" id="cd00170">
    <property type="entry name" value="SEC14"/>
    <property type="match status" value="1"/>
</dbReference>
<dbReference type="EMBL" id="JAEHOD010000080">
    <property type="protein sequence ID" value="KAG2430341.1"/>
    <property type="molecule type" value="Genomic_DNA"/>
</dbReference>
<dbReference type="Proteomes" id="UP000613740">
    <property type="component" value="Unassembled WGS sequence"/>
</dbReference>
<evidence type="ECO:0000313" key="2">
    <source>
        <dbReference type="EMBL" id="KAG2430341.1"/>
    </source>
</evidence>
<reference evidence="2" key="1">
    <citation type="journal article" date="2020" name="bioRxiv">
        <title>Comparative genomics of Chlamydomonas.</title>
        <authorList>
            <person name="Craig R.J."/>
            <person name="Hasan A.R."/>
            <person name="Ness R.W."/>
            <person name="Keightley P.D."/>
        </authorList>
    </citation>
    <scope>NUCLEOTIDE SEQUENCE</scope>
    <source>
        <strain evidence="2">CCAP 11/173</strain>
    </source>
</reference>
<gene>
    <name evidence="2" type="ORF">HYH02_013817</name>
</gene>
<dbReference type="Pfam" id="PF00650">
    <property type="entry name" value="CRAL_TRIO"/>
    <property type="match status" value="1"/>
</dbReference>
<dbReference type="PANTHER" id="PTHR46277">
    <property type="entry name" value="OS03G0850700 PROTEIN"/>
    <property type="match status" value="1"/>
</dbReference>
<evidence type="ECO:0000313" key="3">
    <source>
        <dbReference type="Proteomes" id="UP000613740"/>
    </source>
</evidence>
<dbReference type="Gene3D" id="3.40.525.10">
    <property type="entry name" value="CRAL-TRIO lipid binding domain"/>
    <property type="match status" value="1"/>
</dbReference>
<comment type="caution">
    <text evidence="2">The sequence shown here is derived from an EMBL/GenBank/DDBJ whole genome shotgun (WGS) entry which is preliminary data.</text>
</comment>
<dbReference type="PROSITE" id="PS50191">
    <property type="entry name" value="CRAL_TRIO"/>
    <property type="match status" value="1"/>
</dbReference>
<dbReference type="AlphaFoldDB" id="A0A835T2G1"/>
<dbReference type="OrthoDB" id="1434354at2759"/>
<dbReference type="SMART" id="SM00516">
    <property type="entry name" value="SEC14"/>
    <property type="match status" value="1"/>
</dbReference>
<name>A0A835T2G1_9CHLO</name>
<feature type="domain" description="CRAL-TRIO" evidence="1">
    <location>
        <begin position="87"/>
        <end position="230"/>
    </location>
</feature>